<dbReference type="GO" id="GO:0016020">
    <property type="term" value="C:membrane"/>
    <property type="evidence" value="ECO:0007669"/>
    <property type="project" value="TreeGrafter"/>
</dbReference>
<reference evidence="1 2" key="1">
    <citation type="journal article" date="2013" name="Nat. Commun.">
        <title>Genome analysis reveals insights into physiology and longevity of the Brandt's bat Myotis brandtii.</title>
        <authorList>
            <person name="Seim I."/>
            <person name="Fang X."/>
            <person name="Xiong Z."/>
            <person name="Lobanov A.V."/>
            <person name="Huang Z."/>
            <person name="Ma S."/>
            <person name="Feng Y."/>
            <person name="Turanov A.A."/>
            <person name="Zhu Y."/>
            <person name="Lenz T.L."/>
            <person name="Gerashchenko M.V."/>
            <person name="Fan D."/>
            <person name="Hee Yim S."/>
            <person name="Yao X."/>
            <person name="Jordan D."/>
            <person name="Xiong Y."/>
            <person name="Ma Y."/>
            <person name="Lyapunov A.N."/>
            <person name="Chen G."/>
            <person name="Kulakova O.I."/>
            <person name="Sun Y."/>
            <person name="Lee S.G."/>
            <person name="Bronson R.T."/>
            <person name="Moskalev A.A."/>
            <person name="Sunyaev S.R."/>
            <person name="Zhang G."/>
            <person name="Krogh A."/>
            <person name="Wang J."/>
            <person name="Gladyshev V.N."/>
        </authorList>
    </citation>
    <scope>NUCLEOTIDE SEQUENCE [LARGE SCALE GENOMIC DNA]</scope>
</reference>
<accession>S7MKE5</accession>
<gene>
    <name evidence="1" type="ORF">D623_10000946</name>
</gene>
<dbReference type="GO" id="GO:0006511">
    <property type="term" value="P:ubiquitin-dependent protein catabolic process"/>
    <property type="evidence" value="ECO:0007669"/>
    <property type="project" value="TreeGrafter"/>
</dbReference>
<dbReference type="InterPro" id="IPR031248">
    <property type="entry name" value="RNF213"/>
</dbReference>
<proteinExistence type="predicted"/>
<dbReference type="GO" id="GO:2000051">
    <property type="term" value="P:negative regulation of non-canonical Wnt signaling pathway"/>
    <property type="evidence" value="ECO:0007669"/>
    <property type="project" value="TreeGrafter"/>
</dbReference>
<dbReference type="GO" id="GO:0004842">
    <property type="term" value="F:ubiquitin-protein transferase activity"/>
    <property type="evidence" value="ECO:0007669"/>
    <property type="project" value="InterPro"/>
</dbReference>
<organism evidence="1 2">
    <name type="scientific">Myotis brandtii</name>
    <name type="common">Brandt's bat</name>
    <dbReference type="NCBI Taxonomy" id="109478"/>
    <lineage>
        <taxon>Eukaryota</taxon>
        <taxon>Metazoa</taxon>
        <taxon>Chordata</taxon>
        <taxon>Craniata</taxon>
        <taxon>Vertebrata</taxon>
        <taxon>Euteleostomi</taxon>
        <taxon>Mammalia</taxon>
        <taxon>Eutheria</taxon>
        <taxon>Laurasiatheria</taxon>
        <taxon>Chiroptera</taxon>
        <taxon>Yangochiroptera</taxon>
        <taxon>Vespertilionidae</taxon>
        <taxon>Myotis</taxon>
    </lineage>
</organism>
<keyword evidence="2" id="KW-1185">Reference proteome</keyword>
<dbReference type="GO" id="GO:0005730">
    <property type="term" value="C:nucleolus"/>
    <property type="evidence" value="ECO:0007669"/>
    <property type="project" value="TreeGrafter"/>
</dbReference>
<dbReference type="PANTHER" id="PTHR22605">
    <property type="entry name" value="RZ-TYPE DOMAIN-CONTAINING PROTEIN"/>
    <property type="match status" value="1"/>
</dbReference>
<dbReference type="Proteomes" id="UP000052978">
    <property type="component" value="Unassembled WGS sequence"/>
</dbReference>
<dbReference type="AlphaFoldDB" id="S7MKE5"/>
<protein>
    <submittedName>
        <fullName evidence="1">RING finger protein 213</fullName>
    </submittedName>
</protein>
<dbReference type="GO" id="GO:0002040">
    <property type="term" value="P:sprouting angiogenesis"/>
    <property type="evidence" value="ECO:0007669"/>
    <property type="project" value="TreeGrafter"/>
</dbReference>
<evidence type="ECO:0000313" key="1">
    <source>
        <dbReference type="EMBL" id="EPQ04601.1"/>
    </source>
</evidence>
<dbReference type="GO" id="GO:0016887">
    <property type="term" value="F:ATP hydrolysis activity"/>
    <property type="evidence" value="ECO:0007669"/>
    <property type="project" value="InterPro"/>
</dbReference>
<name>S7MKE5_MYOBR</name>
<evidence type="ECO:0000313" key="2">
    <source>
        <dbReference type="Proteomes" id="UP000052978"/>
    </source>
</evidence>
<dbReference type="EMBL" id="KE161592">
    <property type="protein sequence ID" value="EPQ04601.1"/>
    <property type="molecule type" value="Genomic_DNA"/>
</dbReference>
<dbReference type="PANTHER" id="PTHR22605:SF16">
    <property type="entry name" value="E3 UBIQUITIN-PROTEIN LIGASE RNF213"/>
    <property type="match status" value="1"/>
</dbReference>
<dbReference type="GO" id="GO:0005829">
    <property type="term" value="C:cytosol"/>
    <property type="evidence" value="ECO:0007669"/>
    <property type="project" value="TreeGrafter"/>
</dbReference>
<sequence>MTNGSSVVSPQTQALDCDSLLRSCIQSAVGLLQDPSERSQRNVRRVEILLGLLSEDADNACKDRDPPSPPCCRHALWKRIQGVVTPLLASMVSVIDRDSNLELLAKPDAPAWTQELWMFIFNDVNLLNIPLMTKDAR</sequence>